<dbReference type="Proteomes" id="UP001176517">
    <property type="component" value="Unassembled WGS sequence"/>
</dbReference>
<dbReference type="SUPFAM" id="SSF48065">
    <property type="entry name" value="DBL homology domain (DH-domain)"/>
    <property type="match status" value="1"/>
</dbReference>
<name>A0AAN6JUY8_9BASI</name>
<dbReference type="AlphaFoldDB" id="A0AAN6JUY8"/>
<feature type="compositionally biased region" description="Acidic residues" evidence="3">
    <location>
        <begin position="134"/>
        <end position="143"/>
    </location>
</feature>
<keyword evidence="2" id="KW-0963">Cytoplasm</keyword>
<evidence type="ECO:0000313" key="6">
    <source>
        <dbReference type="Proteomes" id="UP001176517"/>
    </source>
</evidence>
<dbReference type="GO" id="GO:0005737">
    <property type="term" value="C:cytoplasm"/>
    <property type="evidence" value="ECO:0007669"/>
    <property type="project" value="UniProtKB-SubCell"/>
</dbReference>
<dbReference type="GO" id="GO:0035556">
    <property type="term" value="P:intracellular signal transduction"/>
    <property type="evidence" value="ECO:0007669"/>
    <property type="project" value="InterPro"/>
</dbReference>
<feature type="compositionally biased region" description="Low complexity" evidence="3">
    <location>
        <begin position="314"/>
        <end position="327"/>
    </location>
</feature>
<feature type="region of interest" description="Disordered" evidence="3">
    <location>
        <begin position="240"/>
        <end position="327"/>
    </location>
</feature>
<feature type="compositionally biased region" description="Basic and acidic residues" evidence="3">
    <location>
        <begin position="195"/>
        <end position="211"/>
    </location>
</feature>
<dbReference type="InterPro" id="IPR035899">
    <property type="entry name" value="DBL_dom_sf"/>
</dbReference>
<comment type="caution">
    <text evidence="5">The sequence shown here is derived from an EMBL/GenBank/DDBJ whole genome shotgun (WGS) entry which is preliminary data.</text>
</comment>
<dbReference type="InterPro" id="IPR011993">
    <property type="entry name" value="PH-like_dom_sf"/>
</dbReference>
<protein>
    <recommendedName>
        <fullName evidence="4">DH domain-containing protein</fullName>
    </recommendedName>
</protein>
<evidence type="ECO:0000259" key="4">
    <source>
        <dbReference type="PROSITE" id="PS50010"/>
    </source>
</evidence>
<dbReference type="Gene3D" id="1.20.900.10">
    <property type="entry name" value="Dbl homology (DH) domain"/>
    <property type="match status" value="1"/>
</dbReference>
<comment type="subcellular location">
    <subcellularLocation>
        <location evidence="1">Cytoplasm</location>
    </subcellularLocation>
</comment>
<evidence type="ECO:0000256" key="3">
    <source>
        <dbReference type="SAM" id="MobiDB-lite"/>
    </source>
</evidence>
<feature type="domain" description="DH" evidence="4">
    <location>
        <begin position="345"/>
        <end position="529"/>
    </location>
</feature>
<proteinExistence type="predicted"/>
<gene>
    <name evidence="5" type="ORF">OC846_002428</name>
</gene>
<evidence type="ECO:0000256" key="1">
    <source>
        <dbReference type="ARBA" id="ARBA00004496"/>
    </source>
</evidence>
<sequence>MLRTVDARMAAGADVDLSHLTISPASASMSSGLPSAVGPPSAAPTLGDIDEAQESKLVDKAIRESLVDEKRRERLLSKEEQITAEAIAKSAEEDRIRIALQQAERLQVERALQASQAGQEDDESDASTTGWTSSEEEDEDQPEVSEKEAEASRQQREVERLRVLEAAGILVHKESTGKLTTGTLRRMTTKRKSKPERPARPARERPKKEAELPPLPVVTLEAQLEDAYSRYEQLNREVSLKPLPPSSLPGSPLPAATPPLPGTPGPDSRPDSRPSGFLSTFLKGHSGRNTPSERRQMPVISGPVPVSPGPPAPGAAEQSSAHSSTSWSALVGPQALSMIDDQERKRQEAIFELTETERTHVRDLQIVIEVFFNPLQQILPHKAARVIFAGVEEALTTAAFLLSDLEDRQRQSRLLVEKVGDLINIHIPAIHTSYLPLCANQSAAMAVLEAERQRNDAVRMFLSNIRENHPAARHLDLSHFLLLPMQRMTRYPLLLGQILRYTEESHPDHQLLKGALKRIESVVVDINETVRHREMREQLQSLSAKIHVDSEARLDLTAPTQFMGERLILKSDRVGKAKSGRPLDIILCSDLVLLMSSERLYRLPIALEEVEIRQGSGRARGR</sequence>
<dbReference type="GO" id="GO:0005085">
    <property type="term" value="F:guanyl-nucleotide exchange factor activity"/>
    <property type="evidence" value="ECO:0007669"/>
    <property type="project" value="InterPro"/>
</dbReference>
<dbReference type="GO" id="GO:0035025">
    <property type="term" value="P:positive regulation of Rho protein signal transduction"/>
    <property type="evidence" value="ECO:0007669"/>
    <property type="project" value="TreeGrafter"/>
</dbReference>
<dbReference type="PANTHER" id="PTHR46006">
    <property type="entry name" value="RHO GUANINE NUCLEOTIDE EXCHANGE FACTOR AT 64C, ISOFORM A"/>
    <property type="match status" value="1"/>
</dbReference>
<dbReference type="InterPro" id="IPR051480">
    <property type="entry name" value="Endocytic_GEF_Adapter"/>
</dbReference>
<feature type="region of interest" description="Disordered" evidence="3">
    <location>
        <begin position="27"/>
        <end position="47"/>
    </location>
</feature>
<dbReference type="SMART" id="SM00325">
    <property type="entry name" value="RhoGEF"/>
    <property type="match status" value="1"/>
</dbReference>
<feature type="region of interest" description="Disordered" evidence="3">
    <location>
        <begin position="110"/>
        <end position="156"/>
    </location>
</feature>
<organism evidence="5 6">
    <name type="scientific">Tilletia horrida</name>
    <dbReference type="NCBI Taxonomy" id="155126"/>
    <lineage>
        <taxon>Eukaryota</taxon>
        <taxon>Fungi</taxon>
        <taxon>Dikarya</taxon>
        <taxon>Basidiomycota</taxon>
        <taxon>Ustilaginomycotina</taxon>
        <taxon>Exobasidiomycetes</taxon>
        <taxon>Tilletiales</taxon>
        <taxon>Tilletiaceae</taxon>
        <taxon>Tilletia</taxon>
    </lineage>
</organism>
<reference evidence="5" key="1">
    <citation type="journal article" date="2023" name="PhytoFront">
        <title>Draft Genome Resources of Seven Strains of Tilletia horrida, Causal Agent of Kernel Smut of Rice.</title>
        <authorList>
            <person name="Khanal S."/>
            <person name="Antony Babu S."/>
            <person name="Zhou X.G."/>
        </authorList>
    </citation>
    <scope>NUCLEOTIDE SEQUENCE</scope>
    <source>
        <strain evidence="5">TX6</strain>
    </source>
</reference>
<feature type="region of interest" description="Disordered" evidence="3">
    <location>
        <begin position="174"/>
        <end position="217"/>
    </location>
</feature>
<keyword evidence="6" id="KW-1185">Reference proteome</keyword>
<feature type="compositionally biased region" description="Pro residues" evidence="3">
    <location>
        <begin position="242"/>
        <end position="264"/>
    </location>
</feature>
<dbReference type="InterPro" id="IPR000219">
    <property type="entry name" value="DH_dom"/>
</dbReference>
<dbReference type="PANTHER" id="PTHR46006:SF6">
    <property type="entry name" value="INTERSECTIN-2 ISOFORM X1"/>
    <property type="match status" value="1"/>
</dbReference>
<dbReference type="EMBL" id="JAPDMZ010000047">
    <property type="protein sequence ID" value="KAK0553704.1"/>
    <property type="molecule type" value="Genomic_DNA"/>
</dbReference>
<evidence type="ECO:0000313" key="5">
    <source>
        <dbReference type="EMBL" id="KAK0553704.1"/>
    </source>
</evidence>
<feature type="compositionally biased region" description="Basic and acidic residues" evidence="3">
    <location>
        <begin position="144"/>
        <end position="156"/>
    </location>
</feature>
<dbReference type="InterPro" id="IPR001331">
    <property type="entry name" value="GDS_CDC24_CS"/>
</dbReference>
<dbReference type="CDD" id="cd00160">
    <property type="entry name" value="RhoGEF"/>
    <property type="match status" value="1"/>
</dbReference>
<dbReference type="Pfam" id="PF00621">
    <property type="entry name" value="RhoGEF"/>
    <property type="match status" value="1"/>
</dbReference>
<dbReference type="PROSITE" id="PS50010">
    <property type="entry name" value="DH_2"/>
    <property type="match status" value="1"/>
</dbReference>
<dbReference type="PROSITE" id="PS00741">
    <property type="entry name" value="DH_1"/>
    <property type="match status" value="1"/>
</dbReference>
<dbReference type="Gene3D" id="2.30.29.30">
    <property type="entry name" value="Pleckstrin-homology domain (PH domain)/Phosphotyrosine-binding domain (PTB)"/>
    <property type="match status" value="1"/>
</dbReference>
<accession>A0AAN6JUY8</accession>
<evidence type="ECO:0000256" key="2">
    <source>
        <dbReference type="ARBA" id="ARBA00022490"/>
    </source>
</evidence>